<dbReference type="CDD" id="cd01299">
    <property type="entry name" value="Met_dep_hydrolase_A"/>
    <property type="match status" value="1"/>
</dbReference>
<reference evidence="3" key="1">
    <citation type="journal article" date="2019" name="Int. J. Syst. Evol. Microbiol.">
        <title>The Global Catalogue of Microorganisms (GCM) 10K type strain sequencing project: providing services to taxonomists for standard genome sequencing and annotation.</title>
        <authorList>
            <consortium name="The Broad Institute Genomics Platform"/>
            <consortium name="The Broad Institute Genome Sequencing Center for Infectious Disease"/>
            <person name="Wu L."/>
            <person name="Ma J."/>
        </authorList>
    </citation>
    <scope>NUCLEOTIDE SEQUENCE [LARGE SCALE GENOMIC DNA]</scope>
    <source>
        <strain evidence="3">CGMCC 4.6997</strain>
    </source>
</reference>
<dbReference type="Proteomes" id="UP001596039">
    <property type="component" value="Unassembled WGS sequence"/>
</dbReference>
<dbReference type="Gene3D" id="2.30.40.10">
    <property type="entry name" value="Urease, subunit C, domain 1"/>
    <property type="match status" value="1"/>
</dbReference>
<comment type="caution">
    <text evidence="2">The sequence shown here is derived from an EMBL/GenBank/DDBJ whole genome shotgun (WGS) entry which is preliminary data.</text>
</comment>
<dbReference type="InterPro" id="IPR006680">
    <property type="entry name" value="Amidohydro-rel"/>
</dbReference>
<organism evidence="2 3">
    <name type="scientific">Lysinimonas soli</name>
    <dbReference type="NCBI Taxonomy" id="1074233"/>
    <lineage>
        <taxon>Bacteria</taxon>
        <taxon>Bacillati</taxon>
        <taxon>Actinomycetota</taxon>
        <taxon>Actinomycetes</taxon>
        <taxon>Micrococcales</taxon>
        <taxon>Microbacteriaceae</taxon>
        <taxon>Lysinimonas</taxon>
    </lineage>
</organism>
<evidence type="ECO:0000313" key="3">
    <source>
        <dbReference type="Proteomes" id="UP001596039"/>
    </source>
</evidence>
<dbReference type="PANTHER" id="PTHR43135:SF3">
    <property type="entry name" value="ALPHA-D-RIBOSE 1-METHYLPHOSPHONATE 5-TRIPHOSPHATE DIPHOSPHATASE"/>
    <property type="match status" value="1"/>
</dbReference>
<dbReference type="SUPFAM" id="SSF51338">
    <property type="entry name" value="Composite domain of metallo-dependent hydrolases"/>
    <property type="match status" value="1"/>
</dbReference>
<accession>A0ABW0NRF8</accession>
<dbReference type="InterPro" id="IPR032466">
    <property type="entry name" value="Metal_Hydrolase"/>
</dbReference>
<feature type="domain" description="Amidohydrolase-related" evidence="1">
    <location>
        <begin position="49"/>
        <end position="394"/>
    </location>
</feature>
<evidence type="ECO:0000259" key="1">
    <source>
        <dbReference type="Pfam" id="PF01979"/>
    </source>
</evidence>
<dbReference type="InterPro" id="IPR057744">
    <property type="entry name" value="OTAase-like"/>
</dbReference>
<dbReference type="Gene3D" id="3.20.20.140">
    <property type="entry name" value="Metal-dependent hydrolases"/>
    <property type="match status" value="1"/>
</dbReference>
<dbReference type="EMBL" id="JBHSMG010000002">
    <property type="protein sequence ID" value="MFC5502665.1"/>
    <property type="molecule type" value="Genomic_DNA"/>
</dbReference>
<protein>
    <submittedName>
        <fullName evidence="2">Amidohydrolase family protein</fullName>
    </submittedName>
</protein>
<dbReference type="RefSeq" id="WP_386740354.1">
    <property type="nucleotide sequence ID" value="NZ_JBHSMG010000002.1"/>
</dbReference>
<name>A0ABW0NRF8_9MICO</name>
<dbReference type="PANTHER" id="PTHR43135">
    <property type="entry name" value="ALPHA-D-RIBOSE 1-METHYLPHOSPHONATE 5-TRIPHOSPHATE DIPHOSPHATASE"/>
    <property type="match status" value="1"/>
</dbReference>
<dbReference type="InterPro" id="IPR051781">
    <property type="entry name" value="Metallo-dep_Hydrolase"/>
</dbReference>
<keyword evidence="3" id="KW-1185">Reference proteome</keyword>
<evidence type="ECO:0000313" key="2">
    <source>
        <dbReference type="EMBL" id="MFC5502665.1"/>
    </source>
</evidence>
<dbReference type="Pfam" id="PF01979">
    <property type="entry name" value="Amidohydro_1"/>
    <property type="match status" value="1"/>
</dbReference>
<proteinExistence type="predicted"/>
<gene>
    <name evidence="2" type="ORF">ACFPJ4_10495</name>
</gene>
<dbReference type="InterPro" id="IPR011059">
    <property type="entry name" value="Metal-dep_hydrolase_composite"/>
</dbReference>
<dbReference type="SUPFAM" id="SSF51556">
    <property type="entry name" value="Metallo-dependent hydrolases"/>
    <property type="match status" value="1"/>
</dbReference>
<sequence length="400" mass="42003">MSDTMTIEGARLWDGTGFRGLSTVSWVADGADGAISSIAPAVADSGLSVIPGLVDTHVHLVGNAGSTPSGFLTWPLVTRPEEQVLHGLAHARRALDGGVTTVRDLSANEVQFSLRRALEQGIVDGPRVLAYGMVSMTGGHGDLFTPPAVSNRPPVADGPDACRALVRHWARAGADGIKIATSGGVLSVGDKAAWRNHTSAEIDAIVDEAHALGLRVAAHAHTPEGVRIALDHGVDSIEHGTLLPAEQAERLVSAGVSVAPTLLINDRIAHGVGADEEQAAKAGALLETRDERLRAAADLGVDFVLGTDANGFHVRFGEQMTEVREMARIFGWTAERALQAATSRAAATVGRSDLGRLVRGAPADFVVMRGRPWETIDELTVDRLVAVVSRGRVVRGTLPH</sequence>